<dbReference type="SUPFAM" id="SSF56112">
    <property type="entry name" value="Protein kinase-like (PK-like)"/>
    <property type="match status" value="1"/>
</dbReference>
<accession>A0AA35P029</accession>
<dbReference type="GO" id="GO:0051306">
    <property type="term" value="P:mitotic sister chromatid separation"/>
    <property type="evidence" value="ECO:0007669"/>
    <property type="project" value="InterPro"/>
</dbReference>
<keyword evidence="4" id="KW-0808">Transferase</keyword>
<dbReference type="InterPro" id="IPR000719">
    <property type="entry name" value="Prot_kinase_dom"/>
</dbReference>
<keyword evidence="1" id="KW-0040">ANK repeat</keyword>
<proteinExistence type="predicted"/>
<dbReference type="Pfam" id="PF12796">
    <property type="entry name" value="Ank_2"/>
    <property type="match status" value="1"/>
</dbReference>
<evidence type="ECO:0000313" key="4">
    <source>
        <dbReference type="EMBL" id="CAI5767920.1"/>
    </source>
</evidence>
<evidence type="ECO:0000313" key="5">
    <source>
        <dbReference type="Proteomes" id="UP001178461"/>
    </source>
</evidence>
<dbReference type="InterPro" id="IPR039339">
    <property type="entry name" value="Tex14"/>
</dbReference>
<organism evidence="4 5">
    <name type="scientific">Podarcis lilfordi</name>
    <name type="common">Lilford's wall lizard</name>
    <dbReference type="NCBI Taxonomy" id="74358"/>
    <lineage>
        <taxon>Eukaryota</taxon>
        <taxon>Metazoa</taxon>
        <taxon>Chordata</taxon>
        <taxon>Craniata</taxon>
        <taxon>Vertebrata</taxon>
        <taxon>Euteleostomi</taxon>
        <taxon>Lepidosauria</taxon>
        <taxon>Squamata</taxon>
        <taxon>Bifurcata</taxon>
        <taxon>Unidentata</taxon>
        <taxon>Episquamata</taxon>
        <taxon>Laterata</taxon>
        <taxon>Lacertibaenia</taxon>
        <taxon>Lacertidae</taxon>
        <taxon>Podarcis</taxon>
    </lineage>
</organism>
<dbReference type="GO" id="GO:0030496">
    <property type="term" value="C:midbody"/>
    <property type="evidence" value="ECO:0007669"/>
    <property type="project" value="TreeGrafter"/>
</dbReference>
<feature type="compositionally biased region" description="Basic and acidic residues" evidence="2">
    <location>
        <begin position="592"/>
        <end position="602"/>
    </location>
</feature>
<sequence>MPQSPVLPPSCPVSLGYITDPESLEGQLLRHAIEGKVKKAKILLKRGVDVDCHNASGQTGLYLAALLRHVPVVRLFLHFGANPNHRCYDGSTPVHAAAISGHQKLLGHILKAGGDLRFHDQKGQTPKDWAQLAGSEQNAEKSLLKSRLLWSAVPLSSTSLFRCLKVLDFIQRCFGQMSMLVQHGDLLMYSKALAASPRSLRSSLSSLLSVSLWHLDGSNRLGSSKETAIGYRQLCPGKCQQPGIAAFTFIADDSELLRGYGEPDWSYQNGPHTLMKNLLWNGQFVTVRSLKPEAHPHCSKMRGALDLLLAEQKYCSQLHHPHLLLLLAVSPSLDLQNLQLVFERVGMCSLYYALHCEKSSSPAPSATLRLLLQVSEALLFLHSRGYIHRAVTSHAVQLVRPGLAKLSNLEHMQQSRAEKNRLAQPIPPAPALYNWLPLEVIRERPASVNSDLFSFCTVIQEIFTGEVPWGGLDGLAVKEKMEAGQSLPADARVPRPLYEVVKGGTALKERDRKGTFPDLRYVLRAAQQDASGGIPLVSSAASTPKKLCLWAGQAESDESSLPIIPEEPPYFEVETLSRSAEQSTPNAQPESETTRHAQKENDQQGNIPCKSSLGEHKRSNSGSTCEPASSGEEDTAESDNRSLVSADVGDSVDKQESAFVSSLQDSACLLAEAQASLENLEKRFASGIHMLESLVGQQGAPGRSCHSDGALPKQVALEKCKDHTQNRSLQTLIDLSAKARKKKQRNPVSAEICHRKESTPEGPPCCLQTLDLLQEIIQELQGKGDSPTVSQSSKQGMEKDKLLSQGKRKQLQSPLQGKGRLLA</sequence>
<feature type="region of interest" description="Disordered" evidence="2">
    <location>
        <begin position="575"/>
        <end position="641"/>
    </location>
</feature>
<dbReference type="Proteomes" id="UP001178461">
    <property type="component" value="Chromosome 2"/>
</dbReference>
<dbReference type="SUPFAM" id="SSF48403">
    <property type="entry name" value="Ankyrin repeat"/>
    <property type="match status" value="1"/>
</dbReference>
<dbReference type="GO" id="GO:0043063">
    <property type="term" value="P:intercellular bridge organization"/>
    <property type="evidence" value="ECO:0007669"/>
    <property type="project" value="InterPro"/>
</dbReference>
<evidence type="ECO:0000259" key="3">
    <source>
        <dbReference type="PROSITE" id="PS50011"/>
    </source>
</evidence>
<dbReference type="GO" id="GO:0005524">
    <property type="term" value="F:ATP binding"/>
    <property type="evidence" value="ECO:0007669"/>
    <property type="project" value="InterPro"/>
</dbReference>
<dbReference type="Gene3D" id="1.10.510.10">
    <property type="entry name" value="Transferase(Phosphotransferase) domain 1"/>
    <property type="match status" value="1"/>
</dbReference>
<dbReference type="PANTHER" id="PTHR23060">
    <property type="entry name" value="TESTIS EXPRESSED GENE 14"/>
    <property type="match status" value="1"/>
</dbReference>
<dbReference type="PROSITE" id="PS50297">
    <property type="entry name" value="ANK_REP_REGION"/>
    <property type="match status" value="2"/>
</dbReference>
<dbReference type="PROSITE" id="PS50088">
    <property type="entry name" value="ANK_REPEAT"/>
    <property type="match status" value="2"/>
</dbReference>
<evidence type="ECO:0000256" key="2">
    <source>
        <dbReference type="SAM" id="MobiDB-lite"/>
    </source>
</evidence>
<dbReference type="SMART" id="SM00248">
    <property type="entry name" value="ANK"/>
    <property type="match status" value="3"/>
</dbReference>
<dbReference type="InterPro" id="IPR002110">
    <property type="entry name" value="Ankyrin_rpt"/>
</dbReference>
<dbReference type="AlphaFoldDB" id="A0AA35P029"/>
<feature type="compositionally biased region" description="Polar residues" evidence="2">
    <location>
        <begin position="576"/>
        <end position="591"/>
    </location>
</feature>
<protein>
    <submittedName>
        <fullName evidence="4">Serine serine/threonine-protein kinase TEX14-like isoform X1</fullName>
    </submittedName>
</protein>
<reference evidence="4" key="1">
    <citation type="submission" date="2022-12" db="EMBL/GenBank/DDBJ databases">
        <authorList>
            <person name="Alioto T."/>
            <person name="Alioto T."/>
            <person name="Gomez Garrido J."/>
        </authorList>
    </citation>
    <scope>NUCLEOTIDE SEQUENCE</scope>
</reference>
<dbReference type="EMBL" id="OX395127">
    <property type="protein sequence ID" value="CAI5767920.1"/>
    <property type="molecule type" value="Genomic_DNA"/>
</dbReference>
<dbReference type="Pfam" id="PF07714">
    <property type="entry name" value="PK_Tyr_Ser-Thr"/>
    <property type="match status" value="1"/>
</dbReference>
<dbReference type="GO" id="GO:0007140">
    <property type="term" value="P:male meiotic nuclear division"/>
    <property type="evidence" value="ECO:0007669"/>
    <property type="project" value="InterPro"/>
</dbReference>
<gene>
    <name evidence="4" type="ORF">PODLI_1B032627</name>
</gene>
<feature type="repeat" description="ANK" evidence="1">
    <location>
        <begin position="89"/>
        <end position="121"/>
    </location>
</feature>
<keyword evidence="4" id="KW-0418">Kinase</keyword>
<feature type="region of interest" description="Disordered" evidence="2">
    <location>
        <begin position="781"/>
        <end position="823"/>
    </location>
</feature>
<dbReference type="GO" id="GO:0004672">
    <property type="term" value="F:protein kinase activity"/>
    <property type="evidence" value="ECO:0007669"/>
    <property type="project" value="InterPro"/>
</dbReference>
<name>A0AA35P029_9SAUR</name>
<dbReference type="GO" id="GO:0008608">
    <property type="term" value="P:attachment of spindle microtubules to kinetochore"/>
    <property type="evidence" value="ECO:0007669"/>
    <property type="project" value="InterPro"/>
</dbReference>
<dbReference type="PANTHER" id="PTHR23060:SF2">
    <property type="entry name" value="RHO GTPASE ACTIVATING PROTEIN 33, OPPOSITE STRAND"/>
    <property type="match status" value="1"/>
</dbReference>
<dbReference type="GO" id="GO:0000776">
    <property type="term" value="C:kinetochore"/>
    <property type="evidence" value="ECO:0007669"/>
    <property type="project" value="TreeGrafter"/>
</dbReference>
<dbReference type="PROSITE" id="PS50011">
    <property type="entry name" value="PROTEIN_KINASE_DOM"/>
    <property type="match status" value="1"/>
</dbReference>
<keyword evidence="5" id="KW-1185">Reference proteome</keyword>
<dbReference type="GO" id="GO:0007094">
    <property type="term" value="P:mitotic spindle assembly checkpoint signaling"/>
    <property type="evidence" value="ECO:0007669"/>
    <property type="project" value="InterPro"/>
</dbReference>
<dbReference type="GO" id="GO:0045171">
    <property type="term" value="C:intercellular bridge"/>
    <property type="evidence" value="ECO:0007669"/>
    <property type="project" value="TreeGrafter"/>
</dbReference>
<dbReference type="InterPro" id="IPR036770">
    <property type="entry name" value="Ankyrin_rpt-contain_sf"/>
</dbReference>
<dbReference type="InterPro" id="IPR011009">
    <property type="entry name" value="Kinase-like_dom_sf"/>
</dbReference>
<evidence type="ECO:0000256" key="1">
    <source>
        <dbReference type="PROSITE-ProRule" id="PRU00023"/>
    </source>
</evidence>
<feature type="repeat" description="ANK" evidence="1">
    <location>
        <begin position="56"/>
        <end position="88"/>
    </location>
</feature>
<dbReference type="InterPro" id="IPR001245">
    <property type="entry name" value="Ser-Thr/Tyr_kinase_cat_dom"/>
</dbReference>
<feature type="domain" description="Protein kinase" evidence="3">
    <location>
        <begin position="252"/>
        <end position="524"/>
    </location>
</feature>
<dbReference type="Gene3D" id="1.25.40.20">
    <property type="entry name" value="Ankyrin repeat-containing domain"/>
    <property type="match status" value="1"/>
</dbReference>